<keyword evidence="8 19" id="KW-0169">Cobalamin biosynthesis</keyword>
<comment type="catalytic activity">
    <reaction evidence="17 19">
        <text>alpha-ribazole + adenosylcob(III)inamide-GDP = adenosylcob(III)alamin + GMP + H(+)</text>
        <dbReference type="Rhea" id="RHEA:16049"/>
        <dbReference type="ChEBI" id="CHEBI:10329"/>
        <dbReference type="ChEBI" id="CHEBI:15378"/>
        <dbReference type="ChEBI" id="CHEBI:18408"/>
        <dbReference type="ChEBI" id="CHEBI:58115"/>
        <dbReference type="ChEBI" id="CHEBI:60487"/>
        <dbReference type="EC" id="2.7.8.26"/>
    </reaction>
</comment>
<keyword evidence="10 19" id="KW-0812">Transmembrane</keyword>
<dbReference type="HAMAP" id="MF_00719">
    <property type="entry name" value="CobS"/>
    <property type="match status" value="1"/>
</dbReference>
<keyword evidence="21" id="KW-1185">Reference proteome</keyword>
<feature type="transmembrane region" description="Helical" evidence="19">
    <location>
        <begin position="208"/>
        <end position="225"/>
    </location>
</feature>
<evidence type="ECO:0000256" key="11">
    <source>
        <dbReference type="ARBA" id="ARBA00022842"/>
    </source>
</evidence>
<evidence type="ECO:0000256" key="14">
    <source>
        <dbReference type="ARBA" id="ARBA00025228"/>
    </source>
</evidence>
<dbReference type="EMBL" id="FQXB01000001">
    <property type="protein sequence ID" value="SHG60122.1"/>
    <property type="molecule type" value="Genomic_DNA"/>
</dbReference>
<evidence type="ECO:0000256" key="8">
    <source>
        <dbReference type="ARBA" id="ARBA00022573"/>
    </source>
</evidence>
<comment type="similarity">
    <text evidence="4 19">Belongs to the CobS family.</text>
</comment>
<gene>
    <name evidence="19" type="primary">cobS</name>
    <name evidence="20" type="ORF">SAMN05444003_0108</name>
</gene>
<dbReference type="GO" id="GO:0005886">
    <property type="term" value="C:plasma membrane"/>
    <property type="evidence" value="ECO:0007669"/>
    <property type="project" value="UniProtKB-SubCell"/>
</dbReference>
<keyword evidence="11 19" id="KW-0460">Magnesium</keyword>
<comment type="catalytic activity">
    <reaction evidence="18 19">
        <text>alpha-ribazole 5'-phosphate + adenosylcob(III)inamide-GDP = adenosylcob(III)alamin 5'-phosphate + GMP + H(+)</text>
        <dbReference type="Rhea" id="RHEA:23560"/>
        <dbReference type="ChEBI" id="CHEBI:15378"/>
        <dbReference type="ChEBI" id="CHEBI:57918"/>
        <dbReference type="ChEBI" id="CHEBI:58115"/>
        <dbReference type="ChEBI" id="CHEBI:60487"/>
        <dbReference type="ChEBI" id="CHEBI:60493"/>
        <dbReference type="EC" id="2.7.8.26"/>
    </reaction>
</comment>
<comment type="cofactor">
    <cofactor evidence="1 19">
        <name>Mg(2+)</name>
        <dbReference type="ChEBI" id="CHEBI:18420"/>
    </cofactor>
</comment>
<evidence type="ECO:0000256" key="4">
    <source>
        <dbReference type="ARBA" id="ARBA00010561"/>
    </source>
</evidence>
<dbReference type="EC" id="2.7.8.26" evidence="5 19"/>
<comment type="subcellular location">
    <subcellularLocation>
        <location evidence="2 19">Cell membrane</location>
        <topology evidence="2 19">Multi-pass membrane protein</topology>
    </subcellularLocation>
</comment>
<evidence type="ECO:0000256" key="7">
    <source>
        <dbReference type="ARBA" id="ARBA00022475"/>
    </source>
</evidence>
<dbReference type="Proteomes" id="UP000184074">
    <property type="component" value="Unassembled WGS sequence"/>
</dbReference>
<comment type="function">
    <text evidence="14 19">Joins adenosylcobinamide-GDP and alpha-ribazole to generate adenosylcobalamin (Ado-cobalamin). Also synthesizes adenosylcobalamin 5'-phosphate from adenosylcobinamide-GDP and alpha-ribazole 5'-phosphate.</text>
</comment>
<evidence type="ECO:0000256" key="15">
    <source>
        <dbReference type="ARBA" id="ARBA00032605"/>
    </source>
</evidence>
<evidence type="ECO:0000256" key="17">
    <source>
        <dbReference type="ARBA" id="ARBA00048623"/>
    </source>
</evidence>
<proteinExistence type="inferred from homology"/>
<feature type="transmembrane region" description="Helical" evidence="19">
    <location>
        <begin position="91"/>
        <end position="108"/>
    </location>
</feature>
<dbReference type="STRING" id="1508389.SAMN05444003_0108"/>
<evidence type="ECO:0000256" key="2">
    <source>
        <dbReference type="ARBA" id="ARBA00004651"/>
    </source>
</evidence>
<feature type="transmembrane region" description="Helical" evidence="19">
    <location>
        <begin position="256"/>
        <end position="276"/>
    </location>
</feature>
<comment type="pathway">
    <text evidence="3 19">Cofactor biosynthesis; adenosylcobalamin biosynthesis; adenosylcobalamin from cob(II)yrinate a,c-diamide: step 7/7.</text>
</comment>
<dbReference type="OrthoDB" id="9794626at2"/>
<keyword evidence="13 19" id="KW-0472">Membrane</keyword>
<evidence type="ECO:0000256" key="12">
    <source>
        <dbReference type="ARBA" id="ARBA00022989"/>
    </source>
</evidence>
<dbReference type="AlphaFoldDB" id="A0A1M5L4V5"/>
<dbReference type="InterPro" id="IPR003805">
    <property type="entry name" value="CobS"/>
</dbReference>
<evidence type="ECO:0000256" key="16">
    <source>
        <dbReference type="ARBA" id="ARBA00032853"/>
    </source>
</evidence>
<evidence type="ECO:0000313" key="20">
    <source>
        <dbReference type="EMBL" id="SHG60122.1"/>
    </source>
</evidence>
<organism evidence="20 21">
    <name type="scientific">Cognatiyoonia sediminum</name>
    <dbReference type="NCBI Taxonomy" id="1508389"/>
    <lineage>
        <taxon>Bacteria</taxon>
        <taxon>Pseudomonadati</taxon>
        <taxon>Pseudomonadota</taxon>
        <taxon>Alphaproteobacteria</taxon>
        <taxon>Rhodobacterales</taxon>
        <taxon>Paracoccaceae</taxon>
        <taxon>Cognatiyoonia</taxon>
    </lineage>
</organism>
<feature type="transmembrane region" description="Helical" evidence="19">
    <location>
        <begin position="166"/>
        <end position="188"/>
    </location>
</feature>
<dbReference type="GO" id="GO:0009236">
    <property type="term" value="P:cobalamin biosynthetic process"/>
    <property type="evidence" value="ECO:0007669"/>
    <property type="project" value="UniProtKB-UniRule"/>
</dbReference>
<dbReference type="NCBIfam" id="TIGR00317">
    <property type="entry name" value="cobS"/>
    <property type="match status" value="1"/>
</dbReference>
<dbReference type="GO" id="GO:0051073">
    <property type="term" value="F:adenosylcobinamide-GDP ribazoletransferase activity"/>
    <property type="evidence" value="ECO:0007669"/>
    <property type="project" value="UniProtKB-UniRule"/>
</dbReference>
<dbReference type="UniPathway" id="UPA00148">
    <property type="reaction ID" value="UER00238"/>
</dbReference>
<evidence type="ECO:0000256" key="3">
    <source>
        <dbReference type="ARBA" id="ARBA00004663"/>
    </source>
</evidence>
<keyword evidence="12 19" id="KW-1133">Transmembrane helix</keyword>
<evidence type="ECO:0000256" key="9">
    <source>
        <dbReference type="ARBA" id="ARBA00022679"/>
    </source>
</evidence>
<evidence type="ECO:0000256" key="19">
    <source>
        <dbReference type="HAMAP-Rule" id="MF_00719"/>
    </source>
</evidence>
<name>A0A1M5L4V5_9RHOB</name>
<dbReference type="GO" id="GO:0008818">
    <property type="term" value="F:cobalamin 5'-phosphate synthase activity"/>
    <property type="evidence" value="ECO:0007669"/>
    <property type="project" value="UniProtKB-UniRule"/>
</dbReference>
<sequence length="277" mass="29292">MVATCLTIKIGNESAERGEFLQKGDTPPLVTWADVPAALGLLTRLPIRVDTDAAMERGAASAWAYPIVGICIAFITWMFASLFLWLGLPPLVIATFCLIIPVVLTGAMHEDGLADCADGLWGGWTKDRRLEIMKDSRIGAYGVLALVFSVMLRFGAVLGVLSTEVFWPALIVAATVSRTNMVVLMTFLPHAREGGLSQSVGRPSQSTMLVGCGVAIFVTLFFAGWATPFILVAAALSAFACAAIAKVKIGGQTGDVLGATQLVTEIVILICFATIAV</sequence>
<keyword evidence="9 19" id="KW-0808">Transferase</keyword>
<evidence type="ECO:0000256" key="5">
    <source>
        <dbReference type="ARBA" id="ARBA00013200"/>
    </source>
</evidence>
<feature type="transmembrane region" description="Helical" evidence="19">
    <location>
        <begin position="138"/>
        <end position="160"/>
    </location>
</feature>
<evidence type="ECO:0000256" key="13">
    <source>
        <dbReference type="ARBA" id="ARBA00023136"/>
    </source>
</evidence>
<evidence type="ECO:0000256" key="1">
    <source>
        <dbReference type="ARBA" id="ARBA00001946"/>
    </source>
</evidence>
<dbReference type="Pfam" id="PF02654">
    <property type="entry name" value="CobS"/>
    <property type="match status" value="1"/>
</dbReference>
<evidence type="ECO:0000256" key="6">
    <source>
        <dbReference type="ARBA" id="ARBA00015850"/>
    </source>
</evidence>
<protein>
    <recommendedName>
        <fullName evidence="6 19">Adenosylcobinamide-GDP ribazoletransferase</fullName>
        <ecNumber evidence="5 19">2.7.8.26</ecNumber>
    </recommendedName>
    <alternativeName>
        <fullName evidence="16 19">Cobalamin synthase</fullName>
    </alternativeName>
    <alternativeName>
        <fullName evidence="15 19">Cobalamin-5'-phosphate synthase</fullName>
    </alternativeName>
</protein>
<feature type="transmembrane region" description="Helical" evidence="19">
    <location>
        <begin position="63"/>
        <end position="85"/>
    </location>
</feature>
<keyword evidence="7 19" id="KW-1003">Cell membrane</keyword>
<dbReference type="PANTHER" id="PTHR34148:SF1">
    <property type="entry name" value="ADENOSYLCOBINAMIDE-GDP RIBAZOLETRANSFERASE"/>
    <property type="match status" value="1"/>
</dbReference>
<evidence type="ECO:0000313" key="21">
    <source>
        <dbReference type="Proteomes" id="UP000184074"/>
    </source>
</evidence>
<dbReference type="PANTHER" id="PTHR34148">
    <property type="entry name" value="ADENOSYLCOBINAMIDE-GDP RIBAZOLETRANSFERASE"/>
    <property type="match status" value="1"/>
</dbReference>
<reference evidence="20 21" key="1">
    <citation type="submission" date="2016-11" db="EMBL/GenBank/DDBJ databases">
        <authorList>
            <person name="Jaros S."/>
            <person name="Januszkiewicz K."/>
            <person name="Wedrychowicz H."/>
        </authorList>
    </citation>
    <scope>NUCLEOTIDE SEQUENCE [LARGE SCALE GENOMIC DNA]</scope>
    <source>
        <strain evidence="20 21">DSM 28715</strain>
    </source>
</reference>
<evidence type="ECO:0000256" key="18">
    <source>
        <dbReference type="ARBA" id="ARBA00049504"/>
    </source>
</evidence>
<accession>A0A1M5L4V5</accession>
<evidence type="ECO:0000256" key="10">
    <source>
        <dbReference type="ARBA" id="ARBA00022692"/>
    </source>
</evidence>